<dbReference type="Pfam" id="PF01431">
    <property type="entry name" value="Peptidase_M13"/>
    <property type="match status" value="1"/>
</dbReference>
<keyword evidence="13" id="KW-1185">Reference proteome</keyword>
<comment type="subcellular location">
    <subcellularLocation>
        <location evidence="2">Cell membrane</location>
        <topology evidence="2">Single-pass type II membrane protein</topology>
    </subcellularLocation>
</comment>
<dbReference type="AlphaFoldDB" id="D2A4X7"/>
<dbReference type="CDD" id="cd08662">
    <property type="entry name" value="M13"/>
    <property type="match status" value="1"/>
</dbReference>
<dbReference type="PROSITE" id="PS51885">
    <property type="entry name" value="NEPRILYSIN"/>
    <property type="match status" value="1"/>
</dbReference>
<evidence type="ECO:0000256" key="7">
    <source>
        <dbReference type="ARBA" id="ARBA00022833"/>
    </source>
</evidence>
<comment type="cofactor">
    <cofactor evidence="1">
        <name>Zn(2+)</name>
        <dbReference type="ChEBI" id="CHEBI:29105"/>
    </cofactor>
</comment>
<evidence type="ECO:0000259" key="10">
    <source>
        <dbReference type="Pfam" id="PF01431"/>
    </source>
</evidence>
<proteinExistence type="inferred from homology"/>
<keyword evidence="9" id="KW-0732">Signal</keyword>
<evidence type="ECO:0000256" key="4">
    <source>
        <dbReference type="ARBA" id="ARBA00022670"/>
    </source>
</evidence>
<feature type="domain" description="Peptidase M13 C-terminal" evidence="10">
    <location>
        <begin position="500"/>
        <end position="692"/>
    </location>
</feature>
<feature type="domain" description="Peptidase M13 N-terminal" evidence="11">
    <location>
        <begin position="30"/>
        <end position="444"/>
    </location>
</feature>
<evidence type="ECO:0000259" key="11">
    <source>
        <dbReference type="Pfam" id="PF05649"/>
    </source>
</evidence>
<dbReference type="SUPFAM" id="SSF55486">
    <property type="entry name" value="Metalloproteases ('zincins'), catalytic domain"/>
    <property type="match status" value="1"/>
</dbReference>
<dbReference type="InterPro" id="IPR008753">
    <property type="entry name" value="Peptidase_M13_N"/>
</dbReference>
<evidence type="ECO:0000256" key="2">
    <source>
        <dbReference type="ARBA" id="ARBA00004401"/>
    </source>
</evidence>
<dbReference type="InterPro" id="IPR018497">
    <property type="entry name" value="Peptidase_M13_C"/>
</dbReference>
<dbReference type="InterPro" id="IPR024079">
    <property type="entry name" value="MetalloPept_cat_dom_sf"/>
</dbReference>
<dbReference type="Gene3D" id="1.10.1380.10">
    <property type="entry name" value="Neutral endopeptidase , domain2"/>
    <property type="match status" value="1"/>
</dbReference>
<keyword evidence="4" id="KW-0645">Protease</keyword>
<evidence type="ECO:0000256" key="3">
    <source>
        <dbReference type="ARBA" id="ARBA00007357"/>
    </source>
</evidence>
<keyword evidence="5" id="KW-0479">Metal-binding</keyword>
<evidence type="ECO:0000313" key="13">
    <source>
        <dbReference type="Proteomes" id="UP000007266"/>
    </source>
</evidence>
<dbReference type="PANTHER" id="PTHR11733">
    <property type="entry name" value="ZINC METALLOPROTEASE FAMILY M13 NEPRILYSIN-RELATED"/>
    <property type="match status" value="1"/>
</dbReference>
<organism evidence="12 13">
    <name type="scientific">Tribolium castaneum</name>
    <name type="common">Red flour beetle</name>
    <dbReference type="NCBI Taxonomy" id="7070"/>
    <lineage>
        <taxon>Eukaryota</taxon>
        <taxon>Metazoa</taxon>
        <taxon>Ecdysozoa</taxon>
        <taxon>Arthropoda</taxon>
        <taxon>Hexapoda</taxon>
        <taxon>Insecta</taxon>
        <taxon>Pterygota</taxon>
        <taxon>Neoptera</taxon>
        <taxon>Endopterygota</taxon>
        <taxon>Coleoptera</taxon>
        <taxon>Polyphaga</taxon>
        <taxon>Cucujiformia</taxon>
        <taxon>Tenebrionidae</taxon>
        <taxon>Tenebrionidae incertae sedis</taxon>
        <taxon>Tribolium</taxon>
    </lineage>
</organism>
<dbReference type="EMBL" id="KQ971344">
    <property type="protein sequence ID" value="EFA05166.1"/>
    <property type="molecule type" value="Genomic_DNA"/>
</dbReference>
<dbReference type="HOGENOM" id="CLU_006187_8_0_1"/>
<evidence type="ECO:0000256" key="9">
    <source>
        <dbReference type="SAM" id="SignalP"/>
    </source>
</evidence>
<dbReference type="PRINTS" id="PR00786">
    <property type="entry name" value="NEPRILYSIN"/>
</dbReference>
<dbReference type="Gene3D" id="3.40.390.10">
    <property type="entry name" value="Collagenase (Catalytic Domain)"/>
    <property type="match status" value="1"/>
</dbReference>
<dbReference type="PhylomeDB" id="D2A4X7"/>
<gene>
    <name evidence="12" type="primary">AUGUSTUS-3.0.2_15285</name>
    <name evidence="12" type="ORF">TcasGA2_TC015285</name>
</gene>
<feature type="chain" id="PRO_5003027478" evidence="9">
    <location>
        <begin position="19"/>
        <end position="693"/>
    </location>
</feature>
<dbReference type="InParanoid" id="D2A4X7"/>
<dbReference type="InterPro" id="IPR000718">
    <property type="entry name" value="Peptidase_M13"/>
</dbReference>
<dbReference type="GO" id="GO:0005886">
    <property type="term" value="C:plasma membrane"/>
    <property type="evidence" value="ECO:0000318"/>
    <property type="project" value="GO_Central"/>
</dbReference>
<keyword evidence="6" id="KW-0378">Hydrolase</keyword>
<protein>
    <submittedName>
        <fullName evidence="12">Endothelin-converting enzyme 1-like Protein</fullName>
    </submittedName>
</protein>
<evidence type="ECO:0000256" key="8">
    <source>
        <dbReference type="ARBA" id="ARBA00023049"/>
    </source>
</evidence>
<comment type="similarity">
    <text evidence="3">Belongs to the peptidase M13 family.</text>
</comment>
<sequence length="693" mass="79772">MNAIKVIVGLVTLAIVNGLEWSYLDLTVNPCDDFYQYACGNFKNARPKPEADPLLDFFTTTENAMVEIGKEILSSPIRKQDPRALNLAKTAYKSCVRISEVDSLPYYQKPETLIVKEFGMPLVDNRTLTQVNWTQIGEISSRFGIQQMFSFLVKNFNPEDYALIMLPDSFDEPKMIRPQHIKTHDQVIQESFKNLAKRKTKLFLGEDPLNKLILDIAKYLVTDKHDFEIISELQKIQNFAAQLFTGGTVDGNVTKPEDILTLGQLQNWTDAQFGDSVTINWVDYFQAQFGPSGLNITEDFVVYLMDPASVYGILNLTRHTEPNTVQNFLLLRIFLHMAPESDQVIRSALETFYKALGLKFYDRPEYCTRKIIDVIDSASLSFAVTHDYVRHHFNNNKLRNAVRLIHEIKNVFNESLKNNDWVNDEERNALISKLNNVEVFLGFPEFVQDTNKLDTFYENVRICEWDNYGNAQRIRSFKLAYYFAAFNNHKLWEMSPFKVNAYAQRASNRIMMPLSMLHETFYKGDSLTYDYSRFGSILGHELLHHFDSTGIHYNLNHSLSNATTQIYNTKKQCLVDQFNGYYVPELGRNVDGEATLNENMADNGGLRLAFHAWKKLVGDKSTKIAEQLFFLDFAQSWCSQESVEYLRDLVEKNDHSPSRYRVLGIVSNLEEFSKAFDCSVGSGMNPQNKCTVW</sequence>
<keyword evidence="8" id="KW-0482">Metalloprotease</keyword>
<dbReference type="GO" id="GO:0046872">
    <property type="term" value="F:metal ion binding"/>
    <property type="evidence" value="ECO:0007669"/>
    <property type="project" value="UniProtKB-KW"/>
</dbReference>
<dbReference type="PANTHER" id="PTHR11733:SF167">
    <property type="entry name" value="FI17812P1-RELATED"/>
    <property type="match status" value="1"/>
</dbReference>
<dbReference type="Pfam" id="PF05649">
    <property type="entry name" value="Peptidase_M13_N"/>
    <property type="match status" value="1"/>
</dbReference>
<evidence type="ECO:0000256" key="1">
    <source>
        <dbReference type="ARBA" id="ARBA00001947"/>
    </source>
</evidence>
<accession>D2A4X7</accession>
<dbReference type="GO" id="GO:0004222">
    <property type="term" value="F:metalloendopeptidase activity"/>
    <property type="evidence" value="ECO:0000318"/>
    <property type="project" value="GO_Central"/>
</dbReference>
<dbReference type="GO" id="GO:0016485">
    <property type="term" value="P:protein processing"/>
    <property type="evidence" value="ECO:0000318"/>
    <property type="project" value="GO_Central"/>
</dbReference>
<evidence type="ECO:0000313" key="12">
    <source>
        <dbReference type="EMBL" id="EFA05166.1"/>
    </source>
</evidence>
<dbReference type="Proteomes" id="UP000007266">
    <property type="component" value="Linkage group 6"/>
</dbReference>
<name>D2A4X7_TRICA</name>
<feature type="signal peptide" evidence="9">
    <location>
        <begin position="1"/>
        <end position="18"/>
    </location>
</feature>
<dbReference type="eggNOG" id="KOG3624">
    <property type="taxonomic scope" value="Eukaryota"/>
</dbReference>
<keyword evidence="7" id="KW-0862">Zinc</keyword>
<evidence type="ECO:0000256" key="5">
    <source>
        <dbReference type="ARBA" id="ARBA00022723"/>
    </source>
</evidence>
<dbReference type="InterPro" id="IPR042089">
    <property type="entry name" value="Peptidase_M13_dom_2"/>
</dbReference>
<evidence type="ECO:0000256" key="6">
    <source>
        <dbReference type="ARBA" id="ARBA00022801"/>
    </source>
</evidence>
<reference evidence="12 13" key="2">
    <citation type="journal article" date="2010" name="Nucleic Acids Res.">
        <title>BeetleBase in 2010: revisions to provide comprehensive genomic information for Tribolium castaneum.</title>
        <authorList>
            <person name="Kim H.S."/>
            <person name="Murphy T."/>
            <person name="Xia J."/>
            <person name="Caragea D."/>
            <person name="Park Y."/>
            <person name="Beeman R.W."/>
            <person name="Lorenzen M.D."/>
            <person name="Butcher S."/>
            <person name="Manak J.R."/>
            <person name="Brown S.J."/>
        </authorList>
    </citation>
    <scope>GENOME REANNOTATION</scope>
    <source>
        <strain evidence="12 13">Georgia GA2</strain>
    </source>
</reference>
<reference evidence="12 13" key="1">
    <citation type="journal article" date="2008" name="Nature">
        <title>The genome of the model beetle and pest Tribolium castaneum.</title>
        <authorList>
            <consortium name="Tribolium Genome Sequencing Consortium"/>
            <person name="Richards S."/>
            <person name="Gibbs R.A."/>
            <person name="Weinstock G.M."/>
            <person name="Brown S.J."/>
            <person name="Denell R."/>
            <person name="Beeman R.W."/>
            <person name="Gibbs R."/>
            <person name="Beeman R.W."/>
            <person name="Brown S.J."/>
            <person name="Bucher G."/>
            <person name="Friedrich M."/>
            <person name="Grimmelikhuijzen C.J."/>
            <person name="Klingler M."/>
            <person name="Lorenzen M."/>
            <person name="Richards S."/>
            <person name="Roth S."/>
            <person name="Schroder R."/>
            <person name="Tautz D."/>
            <person name="Zdobnov E.M."/>
            <person name="Muzny D."/>
            <person name="Gibbs R.A."/>
            <person name="Weinstock G.M."/>
            <person name="Attaway T."/>
            <person name="Bell S."/>
            <person name="Buhay C.J."/>
            <person name="Chandrabose M.N."/>
            <person name="Chavez D."/>
            <person name="Clerk-Blankenburg K.P."/>
            <person name="Cree A."/>
            <person name="Dao M."/>
            <person name="Davis C."/>
            <person name="Chacko J."/>
            <person name="Dinh H."/>
            <person name="Dugan-Rocha S."/>
            <person name="Fowler G."/>
            <person name="Garner T.T."/>
            <person name="Garnes J."/>
            <person name="Gnirke A."/>
            <person name="Hawes A."/>
            <person name="Hernandez J."/>
            <person name="Hines S."/>
            <person name="Holder M."/>
            <person name="Hume J."/>
            <person name="Jhangiani S.N."/>
            <person name="Joshi V."/>
            <person name="Khan Z.M."/>
            <person name="Jackson L."/>
            <person name="Kovar C."/>
            <person name="Kowis A."/>
            <person name="Lee S."/>
            <person name="Lewis L.R."/>
            <person name="Margolis J."/>
            <person name="Morgan M."/>
            <person name="Nazareth L.V."/>
            <person name="Nguyen N."/>
            <person name="Okwuonu G."/>
            <person name="Parker D."/>
            <person name="Richards S."/>
            <person name="Ruiz S.J."/>
            <person name="Santibanez J."/>
            <person name="Savard J."/>
            <person name="Scherer S.E."/>
            <person name="Schneider B."/>
            <person name="Sodergren E."/>
            <person name="Tautz D."/>
            <person name="Vattahil S."/>
            <person name="Villasana D."/>
            <person name="White C.S."/>
            <person name="Wright R."/>
            <person name="Park Y."/>
            <person name="Beeman R.W."/>
            <person name="Lord J."/>
            <person name="Oppert B."/>
            <person name="Lorenzen M."/>
            <person name="Brown S."/>
            <person name="Wang L."/>
            <person name="Savard J."/>
            <person name="Tautz D."/>
            <person name="Richards S."/>
            <person name="Weinstock G."/>
            <person name="Gibbs R.A."/>
            <person name="Liu Y."/>
            <person name="Worley K."/>
            <person name="Weinstock G."/>
            <person name="Elsik C.G."/>
            <person name="Reese J.T."/>
            <person name="Elhaik E."/>
            <person name="Landan G."/>
            <person name="Graur D."/>
            <person name="Arensburger P."/>
            <person name="Atkinson P."/>
            <person name="Beeman R.W."/>
            <person name="Beidler J."/>
            <person name="Brown S.J."/>
            <person name="Demuth J.P."/>
            <person name="Drury D.W."/>
            <person name="Du Y.Z."/>
            <person name="Fujiwara H."/>
            <person name="Lorenzen M."/>
            <person name="Maselli V."/>
            <person name="Osanai M."/>
            <person name="Park Y."/>
            <person name="Robertson H.M."/>
            <person name="Tu Z."/>
            <person name="Wang J.J."/>
            <person name="Wang S."/>
            <person name="Richards S."/>
            <person name="Song H."/>
            <person name="Zhang L."/>
            <person name="Sodergren E."/>
            <person name="Werner D."/>
            <person name="Stanke M."/>
            <person name="Morgenstern B."/>
            <person name="Solovyev V."/>
            <person name="Kosarev P."/>
            <person name="Brown G."/>
            <person name="Chen H.C."/>
            <person name="Ermolaeva O."/>
            <person name="Hlavina W."/>
            <person name="Kapustin Y."/>
            <person name="Kiryutin B."/>
            <person name="Kitts P."/>
            <person name="Maglott D."/>
            <person name="Pruitt K."/>
            <person name="Sapojnikov V."/>
            <person name="Souvorov A."/>
            <person name="Mackey A.J."/>
            <person name="Waterhouse R.M."/>
            <person name="Wyder S."/>
            <person name="Zdobnov E.M."/>
            <person name="Zdobnov E.M."/>
            <person name="Wyder S."/>
            <person name="Kriventseva E.V."/>
            <person name="Kadowaki T."/>
            <person name="Bork P."/>
            <person name="Aranda M."/>
            <person name="Bao R."/>
            <person name="Beermann A."/>
            <person name="Berns N."/>
            <person name="Bolognesi R."/>
            <person name="Bonneton F."/>
            <person name="Bopp D."/>
            <person name="Brown S.J."/>
            <person name="Bucher G."/>
            <person name="Butts T."/>
            <person name="Chaumot A."/>
            <person name="Denell R.E."/>
            <person name="Ferrier D.E."/>
            <person name="Friedrich M."/>
            <person name="Gordon C.M."/>
            <person name="Jindra M."/>
            <person name="Klingler M."/>
            <person name="Lan Q."/>
            <person name="Lattorff H.M."/>
            <person name="Laudet V."/>
            <person name="von Levetsow C."/>
            <person name="Liu Z."/>
            <person name="Lutz R."/>
            <person name="Lynch J.A."/>
            <person name="da Fonseca R.N."/>
            <person name="Posnien N."/>
            <person name="Reuter R."/>
            <person name="Roth S."/>
            <person name="Savard J."/>
            <person name="Schinko J.B."/>
            <person name="Schmitt C."/>
            <person name="Schoppmeier M."/>
            <person name="Schroder R."/>
            <person name="Shippy T.D."/>
            <person name="Simonnet F."/>
            <person name="Marques-Souza H."/>
            <person name="Tautz D."/>
            <person name="Tomoyasu Y."/>
            <person name="Trauner J."/>
            <person name="Van der Zee M."/>
            <person name="Vervoort M."/>
            <person name="Wittkopp N."/>
            <person name="Wimmer E.A."/>
            <person name="Yang X."/>
            <person name="Jones A.K."/>
            <person name="Sattelle D.B."/>
            <person name="Ebert P.R."/>
            <person name="Nelson D."/>
            <person name="Scott J.G."/>
            <person name="Beeman R.W."/>
            <person name="Muthukrishnan S."/>
            <person name="Kramer K.J."/>
            <person name="Arakane Y."/>
            <person name="Beeman R.W."/>
            <person name="Zhu Q."/>
            <person name="Hogenkamp D."/>
            <person name="Dixit R."/>
            <person name="Oppert B."/>
            <person name="Jiang H."/>
            <person name="Zou Z."/>
            <person name="Marshall J."/>
            <person name="Elpidina E."/>
            <person name="Vinokurov K."/>
            <person name="Oppert C."/>
            <person name="Zou Z."/>
            <person name="Evans J."/>
            <person name="Lu Z."/>
            <person name="Zhao P."/>
            <person name="Sumathipala N."/>
            <person name="Altincicek B."/>
            <person name="Vilcinskas A."/>
            <person name="Williams M."/>
            <person name="Hultmark D."/>
            <person name="Hetru C."/>
            <person name="Jiang H."/>
            <person name="Grimmelikhuijzen C.J."/>
            <person name="Hauser F."/>
            <person name="Cazzamali G."/>
            <person name="Williamson M."/>
            <person name="Park Y."/>
            <person name="Li B."/>
            <person name="Tanaka Y."/>
            <person name="Predel R."/>
            <person name="Neupert S."/>
            <person name="Schachtner J."/>
            <person name="Verleyen P."/>
            <person name="Raible F."/>
            <person name="Bork P."/>
            <person name="Friedrich M."/>
            <person name="Walden K.K."/>
            <person name="Robertson H.M."/>
            <person name="Angeli S."/>
            <person name="Foret S."/>
            <person name="Bucher G."/>
            <person name="Schuetz S."/>
            <person name="Maleszka R."/>
            <person name="Wimmer E.A."/>
            <person name="Beeman R.W."/>
            <person name="Lorenzen M."/>
            <person name="Tomoyasu Y."/>
            <person name="Miller S.C."/>
            <person name="Grossmann D."/>
            <person name="Bucher G."/>
        </authorList>
    </citation>
    <scope>NUCLEOTIDE SEQUENCE [LARGE SCALE GENOMIC DNA]</scope>
    <source>
        <strain evidence="12 13">Georgia GA2</strain>
    </source>
</reference>